<dbReference type="Pfam" id="PF08242">
    <property type="entry name" value="Methyltransf_12"/>
    <property type="match status" value="1"/>
</dbReference>
<dbReference type="InterPro" id="IPR049551">
    <property type="entry name" value="PKS_DH_C"/>
</dbReference>
<dbReference type="GO" id="GO:1901336">
    <property type="term" value="P:lactone biosynthetic process"/>
    <property type="evidence" value="ECO:0007669"/>
    <property type="project" value="UniProtKB-ARBA"/>
</dbReference>
<dbReference type="InterPro" id="IPR049900">
    <property type="entry name" value="PKS_mFAS_DH"/>
</dbReference>
<dbReference type="SUPFAM" id="SSF47336">
    <property type="entry name" value="ACP-like"/>
    <property type="match status" value="1"/>
</dbReference>
<dbReference type="PANTHER" id="PTHR45681:SF6">
    <property type="entry name" value="POLYKETIDE SYNTHASE 37"/>
    <property type="match status" value="1"/>
</dbReference>
<dbReference type="RefSeq" id="XP_058334403.1">
    <property type="nucleotide sequence ID" value="XM_058471262.1"/>
</dbReference>
<dbReference type="GeneID" id="83198565"/>
<dbReference type="Gene3D" id="3.40.50.150">
    <property type="entry name" value="Vaccinia Virus protein VP39"/>
    <property type="match status" value="1"/>
</dbReference>
<dbReference type="InterPro" id="IPR013154">
    <property type="entry name" value="ADH-like_N"/>
</dbReference>
<dbReference type="InterPro" id="IPR009081">
    <property type="entry name" value="PP-bd_ACP"/>
</dbReference>
<dbReference type="Pfam" id="PF23297">
    <property type="entry name" value="ACP_SdgA_C"/>
    <property type="match status" value="1"/>
</dbReference>
<evidence type="ECO:0000313" key="11">
    <source>
        <dbReference type="EMBL" id="KAJ5246982.1"/>
    </source>
</evidence>
<dbReference type="InterPro" id="IPR013217">
    <property type="entry name" value="Methyltransf_12"/>
</dbReference>
<dbReference type="CDD" id="cd05195">
    <property type="entry name" value="enoyl_red"/>
    <property type="match status" value="1"/>
</dbReference>
<dbReference type="InterPro" id="IPR020806">
    <property type="entry name" value="PKS_PP-bd"/>
</dbReference>
<name>A0A9W9TXJ3_9EURO</name>
<dbReference type="Gene3D" id="3.90.180.10">
    <property type="entry name" value="Medium-chain alcohol dehydrogenases, catalytic domain"/>
    <property type="match status" value="1"/>
</dbReference>
<evidence type="ECO:0000256" key="7">
    <source>
        <dbReference type="ARBA" id="ARBA00023315"/>
    </source>
</evidence>
<keyword evidence="1" id="KW-0596">Phosphopantetheine</keyword>
<evidence type="ECO:0000256" key="2">
    <source>
        <dbReference type="ARBA" id="ARBA00022553"/>
    </source>
</evidence>
<dbReference type="GO" id="GO:0008168">
    <property type="term" value="F:methyltransferase activity"/>
    <property type="evidence" value="ECO:0007669"/>
    <property type="project" value="UniProtKB-KW"/>
</dbReference>
<dbReference type="PROSITE" id="PS52019">
    <property type="entry name" value="PKS_MFAS_DH"/>
    <property type="match status" value="1"/>
</dbReference>
<keyword evidence="5" id="KW-0521">NADP</keyword>
<dbReference type="InterPro" id="IPR005645">
    <property type="entry name" value="FSH-like_dom"/>
</dbReference>
<proteinExistence type="predicted"/>
<comment type="caution">
    <text evidence="11">The sequence shown here is derived from an EMBL/GenBank/DDBJ whole genome shotgun (WGS) entry which is preliminary data.</text>
</comment>
<dbReference type="InterPro" id="IPR013968">
    <property type="entry name" value="PKS_KR"/>
</dbReference>
<dbReference type="SMART" id="SM00829">
    <property type="entry name" value="PKS_ER"/>
    <property type="match status" value="1"/>
</dbReference>
<dbReference type="GO" id="GO:0017000">
    <property type="term" value="P:antibiotic biosynthetic process"/>
    <property type="evidence" value="ECO:0007669"/>
    <property type="project" value="UniProtKB-ARBA"/>
</dbReference>
<dbReference type="InterPro" id="IPR057326">
    <property type="entry name" value="KR_dom"/>
</dbReference>
<reference evidence="11" key="1">
    <citation type="submission" date="2022-11" db="EMBL/GenBank/DDBJ databases">
        <authorList>
            <person name="Petersen C."/>
        </authorList>
    </citation>
    <scope>NUCLEOTIDE SEQUENCE</scope>
    <source>
        <strain evidence="11">IBT 19713</strain>
    </source>
</reference>
<feature type="domain" description="Carrier" evidence="9">
    <location>
        <begin position="1527"/>
        <end position="1605"/>
    </location>
</feature>
<dbReference type="GO" id="GO:0030639">
    <property type="term" value="P:polyketide biosynthetic process"/>
    <property type="evidence" value="ECO:0007669"/>
    <property type="project" value="UniProtKB-ARBA"/>
</dbReference>
<keyword evidence="7" id="KW-0012">Acyltransferase</keyword>
<dbReference type="SUPFAM" id="SSF53335">
    <property type="entry name" value="S-adenosyl-L-methionine-dependent methyltransferases"/>
    <property type="match status" value="1"/>
</dbReference>
<dbReference type="SMART" id="SM00823">
    <property type="entry name" value="PKS_PP"/>
    <property type="match status" value="1"/>
</dbReference>
<evidence type="ECO:0000256" key="6">
    <source>
        <dbReference type="ARBA" id="ARBA00023268"/>
    </source>
</evidence>
<keyword evidence="6" id="KW-0511">Multifunctional enzyme</keyword>
<dbReference type="Pfam" id="PF03959">
    <property type="entry name" value="FSH1"/>
    <property type="match status" value="1"/>
</dbReference>
<dbReference type="SMART" id="SM00822">
    <property type="entry name" value="PKS_KR"/>
    <property type="match status" value="1"/>
</dbReference>
<protein>
    <recommendedName>
        <fullName evidence="13">Carrier domain-containing protein</fullName>
    </recommendedName>
</protein>
<feature type="region of interest" description="N-terminal hotdog fold" evidence="8">
    <location>
        <begin position="1"/>
        <end position="117"/>
    </location>
</feature>
<evidence type="ECO:0000256" key="4">
    <source>
        <dbReference type="ARBA" id="ARBA00022679"/>
    </source>
</evidence>
<evidence type="ECO:0000313" key="12">
    <source>
        <dbReference type="Proteomes" id="UP001150941"/>
    </source>
</evidence>
<reference evidence="11" key="2">
    <citation type="journal article" date="2023" name="IMA Fungus">
        <title>Comparative genomic study of the Penicillium genus elucidates a diverse pangenome and 15 lateral gene transfer events.</title>
        <authorList>
            <person name="Petersen C."/>
            <person name="Sorensen T."/>
            <person name="Nielsen M.R."/>
            <person name="Sondergaard T.E."/>
            <person name="Sorensen J.L."/>
            <person name="Fitzpatrick D.A."/>
            <person name="Frisvad J.C."/>
            <person name="Nielsen K.L."/>
        </authorList>
    </citation>
    <scope>NUCLEOTIDE SEQUENCE</scope>
    <source>
        <strain evidence="11">IBT 19713</strain>
    </source>
</reference>
<dbReference type="GO" id="GO:0016491">
    <property type="term" value="F:oxidoreductase activity"/>
    <property type="evidence" value="ECO:0007669"/>
    <property type="project" value="InterPro"/>
</dbReference>
<dbReference type="Gene3D" id="3.40.50.1820">
    <property type="entry name" value="alpha/beta hydrolase"/>
    <property type="match status" value="1"/>
</dbReference>
<dbReference type="EMBL" id="JAPQKS010000002">
    <property type="protein sequence ID" value="KAJ5246982.1"/>
    <property type="molecule type" value="Genomic_DNA"/>
</dbReference>
<evidence type="ECO:0000256" key="3">
    <source>
        <dbReference type="ARBA" id="ARBA00022603"/>
    </source>
</evidence>
<dbReference type="InterPro" id="IPR056501">
    <property type="entry name" value="NAD-bd_HRPKS_sdrA"/>
</dbReference>
<keyword evidence="12" id="KW-1185">Reference proteome</keyword>
<dbReference type="GO" id="GO:0016746">
    <property type="term" value="F:acyltransferase activity"/>
    <property type="evidence" value="ECO:0007669"/>
    <property type="project" value="UniProtKB-KW"/>
</dbReference>
<dbReference type="Pfam" id="PF23114">
    <property type="entry name" value="NAD-bd_HRPKS_sdrA"/>
    <property type="match status" value="1"/>
</dbReference>
<feature type="region of interest" description="C-terminal hotdog fold" evidence="8">
    <location>
        <begin position="131"/>
        <end position="280"/>
    </location>
</feature>
<dbReference type="SUPFAM" id="SSF51735">
    <property type="entry name" value="NAD(P)-binding Rossmann-fold domains"/>
    <property type="match status" value="2"/>
</dbReference>
<keyword evidence="3" id="KW-0489">Methyltransferase</keyword>
<dbReference type="Pfam" id="PF08240">
    <property type="entry name" value="ADH_N"/>
    <property type="match status" value="1"/>
</dbReference>
<dbReference type="OrthoDB" id="329835at2759"/>
<dbReference type="InterPro" id="IPR029058">
    <property type="entry name" value="AB_hydrolase_fold"/>
</dbReference>
<dbReference type="GO" id="GO:0032259">
    <property type="term" value="P:methylation"/>
    <property type="evidence" value="ECO:0007669"/>
    <property type="project" value="UniProtKB-KW"/>
</dbReference>
<dbReference type="Pfam" id="PF08659">
    <property type="entry name" value="KR"/>
    <property type="match status" value="1"/>
</dbReference>
<evidence type="ECO:0000256" key="8">
    <source>
        <dbReference type="PROSITE-ProRule" id="PRU01363"/>
    </source>
</evidence>
<dbReference type="Pfam" id="PF14765">
    <property type="entry name" value="PS-DH"/>
    <property type="match status" value="1"/>
</dbReference>
<evidence type="ECO:0000256" key="1">
    <source>
        <dbReference type="ARBA" id="ARBA00022450"/>
    </source>
</evidence>
<evidence type="ECO:0008006" key="13">
    <source>
        <dbReference type="Google" id="ProtNLM"/>
    </source>
</evidence>
<dbReference type="PANTHER" id="PTHR45681">
    <property type="entry name" value="POLYKETIDE SYNTHASE 44-RELATED"/>
    <property type="match status" value="1"/>
</dbReference>
<dbReference type="InterPro" id="IPR020843">
    <property type="entry name" value="ER"/>
</dbReference>
<dbReference type="InterPro" id="IPR006162">
    <property type="entry name" value="Ppantetheine_attach_site"/>
</dbReference>
<feature type="domain" description="PKS/mFAS DH" evidence="10">
    <location>
        <begin position="1"/>
        <end position="280"/>
    </location>
</feature>
<dbReference type="Proteomes" id="UP001150941">
    <property type="component" value="Unassembled WGS sequence"/>
</dbReference>
<dbReference type="FunFam" id="3.40.50.720:FF:000209">
    <property type="entry name" value="Polyketide synthase Pks12"/>
    <property type="match status" value="1"/>
</dbReference>
<dbReference type="InterPro" id="IPR036291">
    <property type="entry name" value="NAD(P)-bd_dom_sf"/>
</dbReference>
<organism evidence="11 12">
    <name type="scientific">Penicillium chermesinum</name>
    <dbReference type="NCBI Taxonomy" id="63820"/>
    <lineage>
        <taxon>Eukaryota</taxon>
        <taxon>Fungi</taxon>
        <taxon>Dikarya</taxon>
        <taxon>Ascomycota</taxon>
        <taxon>Pezizomycotina</taxon>
        <taxon>Eurotiomycetes</taxon>
        <taxon>Eurotiomycetidae</taxon>
        <taxon>Eurotiales</taxon>
        <taxon>Aspergillaceae</taxon>
        <taxon>Penicillium</taxon>
    </lineage>
</organism>
<sequence>MHFLCLHGVGTNSKILEVQSAAVRRELGDSHTYDYAEGTLPTPILPEISPHFPDEDEGFAYFDPSRPETLTVAMDNLEAFILSEGPFDGILAFSHGAQLAATFLVERGQVQGSAGARTYMTDEREGGDHVMLHLPTAHFWGQNDDLRSYGLEFGPSFQTLSQAEWTNFASRAVLTIHPASEYVAHPCTLDALLHLPMVALTQNPRRPKSTAISAKIRRIWLDASGLSHQSAETLNATSIVVAEDRRGCEVQSHALNSTRTRILAQVEGLRLAVVNTTAKNSSNSQEADREQVWNPVWQPDIDLMTLTERQQWCMELPNDSESDTDELADFYRDLAFLHYSYLKQVINDDMTPQQPHLQQYLQWAKEQVQRVESGRTPHWGDDWKMLAQDLGGRQVIENKLLETNAQGKAHVEVARHLDQILADRLDPLEFLFTSPLLDNLYAELSDHRMACFKQLDRYLKLFAHKTPNARYLEIGAGTGGTTAAILSSLQGDEAGVGSAGTLYQDFTYSDISEAFFDAAKSRFGRYPNMLFRQLDISKNVAHQGFIEGSYDVIVAANVLHATEDLRATLETVQTLLRPGGKLILFEITAPELGRSGFIMGLLPGWWLSSEGYRPRGPCVASATWNTLFEEAGFTGLEHEFYDYIKDESYELSVLITSKKPEPSAAMLQRQTASESATDTINIVPSSIGLSKENGHFKNAIAIQKYLHGIGLSSQLISMDKISRSTGLTIVTADLDLERPFLEKMRPRDFAAMQNLISRSQNLVWVTRTVDDGSSSPSYNMIAGLVRVIHAEEEGHRLLRVGLEPISSDGPSESQMTGLLSAIQQMIGAASADTFEMEFEQRNGLFQIPRLKLDTECQDGIHEILHPQVSRDLPWNQAPLPLRLTTETPGLLESLRFVVDEDQQKVPLADDEVEIEVRAVGVNFKDCLIALGRVPAETLGNECAGIVTRVGASYRSKFTIGDRVCMSTVEAFKTFARSKAQGVCRLPDSMDFTTAAAIPTQFVTAWTSLREIGRLTRGESVLIHAGAGGTGQAAVQISQYLGAEVFVTVSSDAKKRLLTTTYGIPEDHIFYSRDTSFAVGVKNATGGRGVNLVLNSLSGDSLLASWDCLAPYGRFVEIGKKDILENASLPMLPFNRGVSFSAFDGPTWMLERPEQAERGIHAIMDLFKQNVFHVAEPLQIRPVSEVREAFAALADGKTSGKTVISITPTAIVPMTIPRVSSSDTGFPSDATYVLAGGFGGIGRSIARWMAQRGARSLLILSRSGPRTPEACSLVQELTRTGVAVQAPACDITDSRALQSVISECQRNMSPIRGCIQASMVLQDTLLRDMTHPQWAAAVDPKVVGTWNLHTCLEKERLSFFICLSSVSGVAGQRGQSNYAAGNTFQDSLARYRIARGQPAVSLDLGAMVDDGFLTQNQAVRERLVGGGSMLPVTREKFLAVLEYYCCRLPVAGMGNSQLTIANSQTVFGVNTPQAMYARGLDLPNWMQRPIFSFLHRAFSSSQQTHRGRNQRDFRADIAQATTIEKATQIIADALVSKLVRSLSALEAEKVKVDMPIVSYGVDSLLAVEIRSWLGSTFQADVPTFEILGGIDFERLGRLVAIRSTAKKGWA</sequence>
<dbReference type="Gene3D" id="1.10.1200.10">
    <property type="entry name" value="ACP-like"/>
    <property type="match status" value="1"/>
</dbReference>
<dbReference type="InterPro" id="IPR050444">
    <property type="entry name" value="Polyketide_Synthase"/>
</dbReference>
<dbReference type="GO" id="GO:0072330">
    <property type="term" value="P:monocarboxylic acid biosynthetic process"/>
    <property type="evidence" value="ECO:0007669"/>
    <property type="project" value="UniProtKB-ARBA"/>
</dbReference>
<dbReference type="InterPro" id="IPR036736">
    <property type="entry name" value="ACP-like_sf"/>
</dbReference>
<dbReference type="Pfam" id="PF13602">
    <property type="entry name" value="ADH_zinc_N_2"/>
    <property type="match status" value="1"/>
</dbReference>
<evidence type="ECO:0000256" key="5">
    <source>
        <dbReference type="ARBA" id="ARBA00022857"/>
    </source>
</evidence>
<evidence type="ECO:0000259" key="10">
    <source>
        <dbReference type="PROSITE" id="PS52019"/>
    </source>
</evidence>
<dbReference type="SUPFAM" id="SSF50129">
    <property type="entry name" value="GroES-like"/>
    <property type="match status" value="1"/>
</dbReference>
<dbReference type="PROSITE" id="PS00012">
    <property type="entry name" value="PHOSPHOPANTETHEINE"/>
    <property type="match status" value="1"/>
</dbReference>
<dbReference type="InterPro" id="IPR029063">
    <property type="entry name" value="SAM-dependent_MTases_sf"/>
</dbReference>
<feature type="active site" description="Proton donor; for dehydratase activity" evidence="8">
    <location>
        <position position="190"/>
    </location>
</feature>
<dbReference type="CDD" id="cd02440">
    <property type="entry name" value="AdoMet_MTases"/>
    <property type="match status" value="1"/>
</dbReference>
<dbReference type="PROSITE" id="PS50075">
    <property type="entry name" value="CARRIER"/>
    <property type="match status" value="1"/>
</dbReference>
<keyword evidence="4" id="KW-0808">Transferase</keyword>
<evidence type="ECO:0000259" key="9">
    <source>
        <dbReference type="PROSITE" id="PS50075"/>
    </source>
</evidence>
<gene>
    <name evidence="11" type="ORF">N7468_001965</name>
</gene>
<keyword evidence="2" id="KW-0597">Phosphoprotein</keyword>
<accession>A0A9W9TXJ3</accession>
<dbReference type="GO" id="GO:0031177">
    <property type="term" value="F:phosphopantetheine binding"/>
    <property type="evidence" value="ECO:0007669"/>
    <property type="project" value="InterPro"/>
</dbReference>
<dbReference type="InterPro" id="IPR011032">
    <property type="entry name" value="GroES-like_sf"/>
</dbReference>
<feature type="active site" description="Proton acceptor; for dehydratase activity" evidence="8">
    <location>
        <position position="2"/>
    </location>
</feature>
<dbReference type="Gene3D" id="3.40.50.720">
    <property type="entry name" value="NAD(P)-binding Rossmann-like Domain"/>
    <property type="match status" value="2"/>
</dbReference>